<accession>A0A420YCC9</accession>
<sequence>MRLLPSFLALSGLSSLTYASPTPSKPCVPRDTKTTFFNNRVIFTPPTNYTDPRVLYARTVELTDGALLATWENYSPEPPLVYLPIYRSLDRGASWKPFSEIHDQVNNWGLRYQPFLYELPSAFGGFPAGTVLAAANSIPTDLSKSKIDVYASTDKGLTWKFVSSVASGGKAVPNNGETPVWEPFLMMYNDELIVYYSDQGDPRYGQDLVHKTTKDLKTWSAAVIDVSYPVYTARPGMTTVTQLPNGKYLMTYEYGGGPGYSSYKFPVYYRIADDPRKFAAATGQQIVGQPGNVKPEGSPYVTWSPVGGKDGSILVSSGTNQQIFVNRALGDSKKWEVFAVQQPVAYTRHLRVLKSDPNALIIMGAGHLPPSTTNTVSLSVVDLGKLLKV</sequence>
<gene>
    <name evidence="2" type="ORF">DL546_006860</name>
</gene>
<organism evidence="2 3">
    <name type="scientific">Coniochaeta pulveracea</name>
    <dbReference type="NCBI Taxonomy" id="177199"/>
    <lineage>
        <taxon>Eukaryota</taxon>
        <taxon>Fungi</taxon>
        <taxon>Dikarya</taxon>
        <taxon>Ascomycota</taxon>
        <taxon>Pezizomycotina</taxon>
        <taxon>Sordariomycetes</taxon>
        <taxon>Sordariomycetidae</taxon>
        <taxon>Coniochaetales</taxon>
        <taxon>Coniochaetaceae</taxon>
        <taxon>Coniochaeta</taxon>
    </lineage>
</organism>
<dbReference type="STRING" id="177199.A0A420YCC9"/>
<evidence type="ECO:0000256" key="1">
    <source>
        <dbReference type="SAM" id="SignalP"/>
    </source>
</evidence>
<dbReference type="CDD" id="cd15482">
    <property type="entry name" value="Sialidase_non-viral"/>
    <property type="match status" value="1"/>
</dbReference>
<feature type="signal peptide" evidence="1">
    <location>
        <begin position="1"/>
        <end position="19"/>
    </location>
</feature>
<feature type="chain" id="PRO_5019073713" description="Glycoside hydrolase family 93 protein" evidence="1">
    <location>
        <begin position="20"/>
        <end position="389"/>
    </location>
</feature>
<keyword evidence="1" id="KW-0732">Signal</keyword>
<dbReference type="EMBL" id="QVQW01000020">
    <property type="protein sequence ID" value="RKU45568.1"/>
    <property type="molecule type" value="Genomic_DNA"/>
</dbReference>
<evidence type="ECO:0008006" key="4">
    <source>
        <dbReference type="Google" id="ProtNLM"/>
    </source>
</evidence>
<evidence type="ECO:0000313" key="2">
    <source>
        <dbReference type="EMBL" id="RKU45568.1"/>
    </source>
</evidence>
<evidence type="ECO:0000313" key="3">
    <source>
        <dbReference type="Proteomes" id="UP000275385"/>
    </source>
</evidence>
<proteinExistence type="predicted"/>
<dbReference type="SUPFAM" id="SSF110296">
    <property type="entry name" value="Oligoxyloglucan reducing end-specific cellobiohydrolase"/>
    <property type="match status" value="1"/>
</dbReference>
<dbReference type="PANTHER" id="PTHR38792:SF3">
    <property type="entry name" value="BNR_ASP-BOX REPEAT DOMAIN PROTEIN (AFU_ORTHOLOGUE AFUA_7G06430)-RELATED"/>
    <property type="match status" value="1"/>
</dbReference>
<keyword evidence="3" id="KW-1185">Reference proteome</keyword>
<dbReference type="Gene3D" id="2.120.10.10">
    <property type="match status" value="1"/>
</dbReference>
<protein>
    <recommendedName>
        <fullName evidence="4">Glycoside hydrolase family 93 protein</fullName>
    </recommendedName>
</protein>
<dbReference type="PANTHER" id="PTHR38792">
    <property type="entry name" value="BNR/ASP-BOX REPEAT DOMAIN PROTEIN (AFU_ORTHOLOGUE AFUA_7G06430)-RELATED"/>
    <property type="match status" value="1"/>
</dbReference>
<dbReference type="OrthoDB" id="2130735at2759"/>
<comment type="caution">
    <text evidence="2">The sequence shown here is derived from an EMBL/GenBank/DDBJ whole genome shotgun (WGS) entry which is preliminary data.</text>
</comment>
<name>A0A420YCC9_9PEZI</name>
<reference evidence="2 3" key="1">
    <citation type="submission" date="2018-08" db="EMBL/GenBank/DDBJ databases">
        <title>Draft genome of the lignicolous fungus Coniochaeta pulveracea.</title>
        <authorList>
            <person name="Borstlap C.J."/>
            <person name="De Witt R.N."/>
            <person name="Botha A."/>
            <person name="Volschenk H."/>
        </authorList>
    </citation>
    <scope>NUCLEOTIDE SEQUENCE [LARGE SCALE GENOMIC DNA]</scope>
    <source>
        <strain evidence="2 3">CAB683</strain>
    </source>
</reference>
<dbReference type="Proteomes" id="UP000275385">
    <property type="component" value="Unassembled WGS sequence"/>
</dbReference>
<dbReference type="AlphaFoldDB" id="A0A420YCC9"/>